<evidence type="ECO:0000256" key="3">
    <source>
        <dbReference type="ARBA" id="ARBA00023241"/>
    </source>
</evidence>
<feature type="transmembrane region" description="Helical" evidence="6">
    <location>
        <begin position="137"/>
        <end position="158"/>
    </location>
</feature>
<dbReference type="InterPro" id="IPR002213">
    <property type="entry name" value="UDP_glucos_trans"/>
</dbReference>
<dbReference type="EMBL" id="NKQK01000021">
    <property type="protein sequence ID" value="PSS00149.1"/>
    <property type="molecule type" value="Genomic_DNA"/>
</dbReference>
<dbReference type="SUPFAM" id="SSF53756">
    <property type="entry name" value="UDP-Glycosyltransferase/glycogen phosphorylase"/>
    <property type="match status" value="1"/>
</dbReference>
<comment type="similarity">
    <text evidence="1 4">Belongs to the UDP-glycosyltransferase family.</text>
</comment>
<keyword evidence="3" id="KW-0284">Flavonoid biosynthesis</keyword>
<dbReference type="FunFam" id="3.40.50.2000:FF:000027">
    <property type="entry name" value="Glycosyltransferase"/>
    <property type="match status" value="1"/>
</dbReference>
<dbReference type="OrthoDB" id="5835829at2759"/>
<keyword evidence="8" id="KW-1185">Reference proteome</keyword>
<name>A0A2R6Q171_ACTCC</name>
<comment type="caution">
    <text evidence="7">The sequence shown here is derived from an EMBL/GenBank/DDBJ whole genome shotgun (WGS) entry which is preliminary data.</text>
</comment>
<keyword evidence="2 4" id="KW-0808">Transferase</keyword>
<dbReference type="Gramene" id="PSS00149">
    <property type="protein sequence ID" value="PSS00149"/>
    <property type="gene ID" value="CEY00_Acc24128"/>
</dbReference>
<evidence type="ECO:0000313" key="8">
    <source>
        <dbReference type="Proteomes" id="UP000241394"/>
    </source>
</evidence>
<dbReference type="AlphaFoldDB" id="A0A2R6Q171"/>
<accession>A0A2R6Q171</accession>
<evidence type="ECO:0000256" key="4">
    <source>
        <dbReference type="RuleBase" id="RU003718"/>
    </source>
</evidence>
<reference evidence="8" key="2">
    <citation type="journal article" date="2018" name="BMC Genomics">
        <title>A manually annotated Actinidia chinensis var. chinensis (kiwifruit) genome highlights the challenges associated with draft genomes and gene prediction in plants.</title>
        <authorList>
            <person name="Pilkington S.M."/>
            <person name="Crowhurst R."/>
            <person name="Hilario E."/>
            <person name="Nardozza S."/>
            <person name="Fraser L."/>
            <person name="Peng Y."/>
            <person name="Gunaseelan K."/>
            <person name="Simpson R."/>
            <person name="Tahir J."/>
            <person name="Deroles S.C."/>
            <person name="Templeton K."/>
            <person name="Luo Z."/>
            <person name="Davy M."/>
            <person name="Cheng C."/>
            <person name="McNeilage M."/>
            <person name="Scaglione D."/>
            <person name="Liu Y."/>
            <person name="Zhang Q."/>
            <person name="Datson P."/>
            <person name="De Silva N."/>
            <person name="Gardiner S.E."/>
            <person name="Bassett H."/>
            <person name="Chagne D."/>
            <person name="McCallum J."/>
            <person name="Dzierzon H."/>
            <person name="Deng C."/>
            <person name="Wang Y.Y."/>
            <person name="Barron L."/>
            <person name="Manako K."/>
            <person name="Bowen J."/>
            <person name="Foster T.M."/>
            <person name="Erridge Z.A."/>
            <person name="Tiffin H."/>
            <person name="Waite C.N."/>
            <person name="Davies K.M."/>
            <person name="Grierson E.P."/>
            <person name="Laing W.A."/>
            <person name="Kirk R."/>
            <person name="Chen X."/>
            <person name="Wood M."/>
            <person name="Montefiori M."/>
            <person name="Brummell D.A."/>
            <person name="Schwinn K.E."/>
            <person name="Catanach A."/>
            <person name="Fullerton C."/>
            <person name="Li D."/>
            <person name="Meiyalaghan S."/>
            <person name="Nieuwenhuizen N."/>
            <person name="Read N."/>
            <person name="Prakash R."/>
            <person name="Hunter D."/>
            <person name="Zhang H."/>
            <person name="McKenzie M."/>
            <person name="Knabel M."/>
            <person name="Harris A."/>
            <person name="Allan A.C."/>
            <person name="Gleave A."/>
            <person name="Chen A."/>
            <person name="Janssen B.J."/>
            <person name="Plunkett B."/>
            <person name="Ampomah-Dwamena C."/>
            <person name="Voogd C."/>
            <person name="Leif D."/>
            <person name="Lafferty D."/>
            <person name="Souleyre E.J.F."/>
            <person name="Varkonyi-Gasic E."/>
            <person name="Gambi F."/>
            <person name="Hanley J."/>
            <person name="Yao J.L."/>
            <person name="Cheung J."/>
            <person name="David K.M."/>
            <person name="Warren B."/>
            <person name="Marsh K."/>
            <person name="Snowden K.C."/>
            <person name="Lin-Wang K."/>
            <person name="Brian L."/>
            <person name="Martinez-Sanchez M."/>
            <person name="Wang M."/>
            <person name="Ileperuma N."/>
            <person name="Macnee N."/>
            <person name="Campin R."/>
            <person name="McAtee P."/>
            <person name="Drummond R.S.M."/>
            <person name="Espley R.V."/>
            <person name="Ireland H.S."/>
            <person name="Wu R."/>
            <person name="Atkinson R.G."/>
            <person name="Karunairetnam S."/>
            <person name="Bulley S."/>
            <person name="Chunkath S."/>
            <person name="Hanley Z."/>
            <person name="Storey R."/>
            <person name="Thrimawithana A.H."/>
            <person name="Thomson S."/>
            <person name="David C."/>
            <person name="Testolin R."/>
            <person name="Huang H."/>
            <person name="Hellens R.P."/>
            <person name="Schaffer R.J."/>
        </authorList>
    </citation>
    <scope>NUCLEOTIDE SEQUENCE [LARGE SCALE GENOMIC DNA]</scope>
    <source>
        <strain evidence="8">cv. Red5</strain>
    </source>
</reference>
<evidence type="ECO:0000256" key="5">
    <source>
        <dbReference type="RuleBase" id="RU362057"/>
    </source>
</evidence>
<evidence type="ECO:0000256" key="1">
    <source>
        <dbReference type="ARBA" id="ARBA00009995"/>
    </source>
</evidence>
<evidence type="ECO:0000313" key="7">
    <source>
        <dbReference type="EMBL" id="PSS00149.1"/>
    </source>
</evidence>
<dbReference type="PANTHER" id="PTHR11926:SF1551">
    <property type="entry name" value="GLYCOSYLTRANSFERASE"/>
    <property type="match status" value="1"/>
</dbReference>
<keyword evidence="6" id="KW-0812">Transmembrane</keyword>
<keyword evidence="4" id="KW-0328">Glycosyltransferase</keyword>
<sequence length="482" mass="54141">MNMGDDKPKPHVVCIPYPAQSHMKAMLKLAKLVHQKGSHITFVNTEYNHRRLLEARGPDSLQGLPDFQFQTIPDGLPPSDANATQHIPSLCESIRKNCISPFLSRLHELNNRLDVPPVTCIISDGFMTFTITAAQQLGIPVILFFTLAACGFMAFYQFHILLEKGLIPFKDESYLTNGYLDTVIDWIPSMKDIRLKDLPSHIRTTDPNARSFTFCMEAGQRSSKASAIIIHTFDALEPHLLDALSTMLPCVYAIGPLQLLLNQISKEDRSKSIGYNLWKEESECLQWLNSKELDSVVYVNFGSITIMTQQQLEEFGWGLANSHHNFLWIIKPDMVIDESVILPPELVAETKERGLIASWCPQEEVLNHPSVGGFLTHAGWNSTIESLSAGVPMLCWPFLADQQTNCRYICTEWEVGMEIDNDVKRGEVEKLVRELMEGEKGKKLKNKAREWRKLAAEAASPGGSSTLNLNNLINKILFSMGG</sequence>
<evidence type="ECO:0000256" key="6">
    <source>
        <dbReference type="SAM" id="Phobius"/>
    </source>
</evidence>
<evidence type="ECO:0000256" key="2">
    <source>
        <dbReference type="ARBA" id="ARBA00022679"/>
    </source>
</evidence>
<dbReference type="InterPro" id="IPR035595">
    <property type="entry name" value="UDP_glycos_trans_CS"/>
</dbReference>
<dbReference type="OMA" id="HINCRYA"/>
<organism evidence="7 8">
    <name type="scientific">Actinidia chinensis var. chinensis</name>
    <name type="common">Chinese soft-hair kiwi</name>
    <dbReference type="NCBI Taxonomy" id="1590841"/>
    <lineage>
        <taxon>Eukaryota</taxon>
        <taxon>Viridiplantae</taxon>
        <taxon>Streptophyta</taxon>
        <taxon>Embryophyta</taxon>
        <taxon>Tracheophyta</taxon>
        <taxon>Spermatophyta</taxon>
        <taxon>Magnoliopsida</taxon>
        <taxon>eudicotyledons</taxon>
        <taxon>Gunneridae</taxon>
        <taxon>Pentapetalae</taxon>
        <taxon>asterids</taxon>
        <taxon>Ericales</taxon>
        <taxon>Actinidiaceae</taxon>
        <taxon>Actinidia</taxon>
    </lineage>
</organism>
<dbReference type="GO" id="GO:0080043">
    <property type="term" value="F:quercetin 3-O-glucosyltransferase activity"/>
    <property type="evidence" value="ECO:0007669"/>
    <property type="project" value="TreeGrafter"/>
</dbReference>
<dbReference type="InParanoid" id="A0A2R6Q171"/>
<dbReference type="Proteomes" id="UP000241394">
    <property type="component" value="Chromosome LG21"/>
</dbReference>
<proteinExistence type="inferred from homology"/>
<dbReference type="CDD" id="cd03784">
    <property type="entry name" value="GT1_Gtf-like"/>
    <property type="match status" value="1"/>
</dbReference>
<keyword evidence="6" id="KW-1133">Transmembrane helix</keyword>
<dbReference type="GO" id="GO:0009813">
    <property type="term" value="P:flavonoid biosynthetic process"/>
    <property type="evidence" value="ECO:0007669"/>
    <property type="project" value="UniProtKB-KW"/>
</dbReference>
<reference evidence="7 8" key="1">
    <citation type="submission" date="2017-07" db="EMBL/GenBank/DDBJ databases">
        <title>An improved, manually edited Actinidia chinensis var. chinensis (kiwifruit) genome highlights the challenges associated with draft genomes and gene prediction in plants.</title>
        <authorList>
            <person name="Pilkington S."/>
            <person name="Crowhurst R."/>
            <person name="Hilario E."/>
            <person name="Nardozza S."/>
            <person name="Fraser L."/>
            <person name="Peng Y."/>
            <person name="Gunaseelan K."/>
            <person name="Simpson R."/>
            <person name="Tahir J."/>
            <person name="Deroles S."/>
            <person name="Templeton K."/>
            <person name="Luo Z."/>
            <person name="Davy M."/>
            <person name="Cheng C."/>
            <person name="Mcneilage M."/>
            <person name="Scaglione D."/>
            <person name="Liu Y."/>
            <person name="Zhang Q."/>
            <person name="Datson P."/>
            <person name="De Silva N."/>
            <person name="Gardiner S."/>
            <person name="Bassett H."/>
            <person name="Chagne D."/>
            <person name="Mccallum J."/>
            <person name="Dzierzon H."/>
            <person name="Deng C."/>
            <person name="Wang Y.-Y."/>
            <person name="Barron N."/>
            <person name="Manako K."/>
            <person name="Bowen J."/>
            <person name="Foster T."/>
            <person name="Erridge Z."/>
            <person name="Tiffin H."/>
            <person name="Waite C."/>
            <person name="Davies K."/>
            <person name="Grierson E."/>
            <person name="Laing W."/>
            <person name="Kirk R."/>
            <person name="Chen X."/>
            <person name="Wood M."/>
            <person name="Montefiori M."/>
            <person name="Brummell D."/>
            <person name="Schwinn K."/>
            <person name="Catanach A."/>
            <person name="Fullerton C."/>
            <person name="Li D."/>
            <person name="Meiyalaghan S."/>
            <person name="Nieuwenhuizen N."/>
            <person name="Read N."/>
            <person name="Prakash R."/>
            <person name="Hunter D."/>
            <person name="Zhang H."/>
            <person name="Mckenzie M."/>
            <person name="Knabel M."/>
            <person name="Harris A."/>
            <person name="Allan A."/>
            <person name="Chen A."/>
            <person name="Janssen B."/>
            <person name="Plunkett B."/>
            <person name="Dwamena C."/>
            <person name="Voogd C."/>
            <person name="Leif D."/>
            <person name="Lafferty D."/>
            <person name="Souleyre E."/>
            <person name="Varkonyi-Gasic E."/>
            <person name="Gambi F."/>
            <person name="Hanley J."/>
            <person name="Yao J.-L."/>
            <person name="Cheung J."/>
            <person name="David K."/>
            <person name="Warren B."/>
            <person name="Marsh K."/>
            <person name="Snowden K."/>
            <person name="Lin-Wang K."/>
            <person name="Brian L."/>
            <person name="Martinez-Sanchez M."/>
            <person name="Wang M."/>
            <person name="Ileperuma N."/>
            <person name="Macnee N."/>
            <person name="Campin R."/>
            <person name="Mcatee P."/>
            <person name="Drummond R."/>
            <person name="Espley R."/>
            <person name="Ireland H."/>
            <person name="Wu R."/>
            <person name="Atkinson R."/>
            <person name="Karunairetnam S."/>
            <person name="Bulley S."/>
            <person name="Chunkath S."/>
            <person name="Hanley Z."/>
            <person name="Storey R."/>
            <person name="Thrimawithana A."/>
            <person name="Thomson S."/>
            <person name="David C."/>
            <person name="Testolin R."/>
        </authorList>
    </citation>
    <scope>NUCLEOTIDE SEQUENCE [LARGE SCALE GENOMIC DNA]</scope>
    <source>
        <strain evidence="8">cv. Red5</strain>
        <tissue evidence="7">Young leaf</tissue>
    </source>
</reference>
<dbReference type="Gene3D" id="3.40.50.2000">
    <property type="entry name" value="Glycogen Phosphorylase B"/>
    <property type="match status" value="2"/>
</dbReference>
<gene>
    <name evidence="7" type="ORF">CEY00_Acc24128</name>
</gene>
<dbReference type="PROSITE" id="PS00375">
    <property type="entry name" value="UDPGT"/>
    <property type="match status" value="1"/>
</dbReference>
<dbReference type="EC" id="2.4.1.-" evidence="5"/>
<dbReference type="PANTHER" id="PTHR11926">
    <property type="entry name" value="GLUCOSYL/GLUCURONOSYL TRANSFERASES"/>
    <property type="match status" value="1"/>
</dbReference>
<keyword evidence="6" id="KW-0472">Membrane</keyword>
<dbReference type="GO" id="GO:0080044">
    <property type="term" value="F:quercetin 7-O-glucosyltransferase activity"/>
    <property type="evidence" value="ECO:0007669"/>
    <property type="project" value="TreeGrafter"/>
</dbReference>
<protein>
    <recommendedName>
        <fullName evidence="5">Glycosyltransferase</fullName>
        <ecNumber evidence="5">2.4.1.-</ecNumber>
    </recommendedName>
</protein>
<dbReference type="FunFam" id="3.40.50.2000:FF:000055">
    <property type="entry name" value="Glycosyltransferase"/>
    <property type="match status" value="1"/>
</dbReference>
<dbReference type="Pfam" id="PF00201">
    <property type="entry name" value="UDPGT"/>
    <property type="match status" value="1"/>
</dbReference>